<organism evidence="1">
    <name type="scientific">bioreactor metagenome</name>
    <dbReference type="NCBI Taxonomy" id="1076179"/>
    <lineage>
        <taxon>unclassified sequences</taxon>
        <taxon>metagenomes</taxon>
        <taxon>ecological metagenomes</taxon>
    </lineage>
</organism>
<dbReference type="AlphaFoldDB" id="A0A645AWR1"/>
<accession>A0A645AWR1</accession>
<protein>
    <submittedName>
        <fullName evidence="1">Uncharacterized protein</fullName>
    </submittedName>
</protein>
<name>A0A645AWR1_9ZZZZ</name>
<proteinExistence type="predicted"/>
<reference evidence="1" key="1">
    <citation type="submission" date="2019-08" db="EMBL/GenBank/DDBJ databases">
        <authorList>
            <person name="Kucharzyk K."/>
            <person name="Murdoch R.W."/>
            <person name="Higgins S."/>
            <person name="Loffler F."/>
        </authorList>
    </citation>
    <scope>NUCLEOTIDE SEQUENCE</scope>
</reference>
<comment type="caution">
    <text evidence="1">The sequence shown here is derived from an EMBL/GenBank/DDBJ whole genome shotgun (WGS) entry which is preliminary data.</text>
</comment>
<gene>
    <name evidence="1" type="ORF">SDC9_104058</name>
</gene>
<evidence type="ECO:0000313" key="1">
    <source>
        <dbReference type="EMBL" id="MPM57236.1"/>
    </source>
</evidence>
<sequence length="125" mass="13623">MNVIKEIGLFFNVERKITLSSGVIEQQTETIKLCTSISPATPISASYSIQAPHDDAGTGILHTGITTINPGFLTSNIDIIHITSGNPDIPYSEVSITNISNANSSYVRYVYTPTKNIFTKTFIQN</sequence>
<dbReference type="EMBL" id="VSSQ01016160">
    <property type="protein sequence ID" value="MPM57236.1"/>
    <property type="molecule type" value="Genomic_DNA"/>
</dbReference>